<dbReference type="InterPro" id="IPR036156">
    <property type="entry name" value="Beta-gal/glucu_dom_sf"/>
</dbReference>
<dbReference type="EC" id="3.2.1.23" evidence="2"/>
<dbReference type="eggNOG" id="COG3250">
    <property type="taxonomic scope" value="Bacteria"/>
</dbReference>
<sequence>MGGNSPGALKEYWETFYKYPRLQGGFVWEWMDHGIRKSTADGEEYFAYGGDFGDQPNDSNFVMDGLVMSDHNPSPALLEYKKVLEPVKIDWHNKTVEVTNRYDFISLDHLQLAWSLEADGKIIDTGMISLSEIPPLAIQRK</sequence>
<dbReference type="InterPro" id="IPR013783">
    <property type="entry name" value="Ig-like_fold"/>
</dbReference>
<comment type="caution">
    <text evidence="7">The sequence shown here is derived from an EMBL/GenBank/DDBJ whole genome shotgun (WGS) entry which is preliminary data.</text>
</comment>
<dbReference type="Proteomes" id="UP000019102">
    <property type="component" value="Unassembled WGS sequence"/>
</dbReference>
<dbReference type="InterPro" id="IPR050347">
    <property type="entry name" value="Bact_Beta-galactosidase"/>
</dbReference>
<keyword evidence="8" id="KW-1185">Reference proteome</keyword>
<evidence type="ECO:0000256" key="1">
    <source>
        <dbReference type="ARBA" id="ARBA00001412"/>
    </source>
</evidence>
<dbReference type="GO" id="GO:0005990">
    <property type="term" value="P:lactose catabolic process"/>
    <property type="evidence" value="ECO:0007669"/>
    <property type="project" value="TreeGrafter"/>
</dbReference>
<evidence type="ECO:0000259" key="6">
    <source>
        <dbReference type="Pfam" id="PF16353"/>
    </source>
</evidence>
<dbReference type="GO" id="GO:0009341">
    <property type="term" value="C:beta-galactosidase complex"/>
    <property type="evidence" value="ECO:0007669"/>
    <property type="project" value="TreeGrafter"/>
</dbReference>
<keyword evidence="4" id="KW-0326">Glycosidase</keyword>
<dbReference type="GO" id="GO:0004565">
    <property type="term" value="F:beta-galactosidase activity"/>
    <property type="evidence" value="ECO:0007669"/>
    <property type="project" value="UniProtKB-EC"/>
</dbReference>
<name>W4VGA5_9BACI</name>
<dbReference type="InterPro" id="IPR032312">
    <property type="entry name" value="LacZ_4"/>
</dbReference>
<evidence type="ECO:0000259" key="5">
    <source>
        <dbReference type="Pfam" id="PF02836"/>
    </source>
</evidence>
<dbReference type="SUPFAM" id="SSF49303">
    <property type="entry name" value="beta-Galactosidase/glucuronidase domain"/>
    <property type="match status" value="1"/>
</dbReference>
<protein>
    <recommendedName>
        <fullName evidence="2">beta-galactosidase</fullName>
        <ecNumber evidence="2">3.2.1.23</ecNumber>
    </recommendedName>
</protein>
<accession>W4VGA5</accession>
<evidence type="ECO:0000313" key="7">
    <source>
        <dbReference type="EMBL" id="GAE92242.1"/>
    </source>
</evidence>
<dbReference type="PANTHER" id="PTHR46323:SF2">
    <property type="entry name" value="BETA-GALACTOSIDASE"/>
    <property type="match status" value="1"/>
</dbReference>
<organism evidence="7 8">
    <name type="scientific">Gracilibacillus boraciitolerans JCM 21714</name>
    <dbReference type="NCBI Taxonomy" id="1298598"/>
    <lineage>
        <taxon>Bacteria</taxon>
        <taxon>Bacillati</taxon>
        <taxon>Bacillota</taxon>
        <taxon>Bacilli</taxon>
        <taxon>Bacillales</taxon>
        <taxon>Bacillaceae</taxon>
        <taxon>Gracilibacillus</taxon>
    </lineage>
</organism>
<reference evidence="7 8" key="1">
    <citation type="journal article" date="2014" name="Genome Announc.">
        <title>Draft Genome Sequence of the Boron-Tolerant and Moderately Halotolerant Bacterium Gracilibacillus boraciitolerans JCM 21714T.</title>
        <authorList>
            <person name="Ahmed I."/>
            <person name="Oshima K."/>
            <person name="Suda W."/>
            <person name="Kitamura K."/>
            <person name="Iida T."/>
            <person name="Ohmori Y."/>
            <person name="Fujiwara T."/>
            <person name="Hattori M."/>
            <person name="Ohkuma M."/>
        </authorList>
    </citation>
    <scope>NUCLEOTIDE SEQUENCE [LARGE SCALE GENOMIC DNA]</scope>
    <source>
        <strain evidence="7 8">JCM 21714</strain>
    </source>
</reference>
<feature type="domain" description="Beta-galactosidase" evidence="6">
    <location>
        <begin position="96"/>
        <end position="135"/>
    </location>
</feature>
<dbReference type="Gene3D" id="2.60.40.10">
    <property type="entry name" value="Immunoglobulins"/>
    <property type="match status" value="1"/>
</dbReference>
<proteinExistence type="predicted"/>
<dbReference type="Pfam" id="PF16353">
    <property type="entry name" value="LacZ_4"/>
    <property type="match status" value="1"/>
</dbReference>
<evidence type="ECO:0000313" key="8">
    <source>
        <dbReference type="Proteomes" id="UP000019102"/>
    </source>
</evidence>
<evidence type="ECO:0000256" key="4">
    <source>
        <dbReference type="ARBA" id="ARBA00023295"/>
    </source>
</evidence>
<dbReference type="SUPFAM" id="SSF51445">
    <property type="entry name" value="(Trans)glycosidases"/>
    <property type="match status" value="1"/>
</dbReference>
<keyword evidence="3" id="KW-0378">Hydrolase</keyword>
<dbReference type="PANTHER" id="PTHR46323">
    <property type="entry name" value="BETA-GALACTOSIDASE"/>
    <property type="match status" value="1"/>
</dbReference>
<gene>
    <name evidence="7" type="ORF">JCM21714_1228</name>
</gene>
<comment type="catalytic activity">
    <reaction evidence="1">
        <text>Hydrolysis of terminal non-reducing beta-D-galactose residues in beta-D-galactosides.</text>
        <dbReference type="EC" id="3.2.1.23"/>
    </reaction>
</comment>
<dbReference type="STRING" id="1298598.JCM21714_1228"/>
<dbReference type="RefSeq" id="WP_268748285.1">
    <property type="nucleotide sequence ID" value="NZ_BAVS01000003.1"/>
</dbReference>
<dbReference type="Gene3D" id="3.20.20.80">
    <property type="entry name" value="Glycosidases"/>
    <property type="match status" value="1"/>
</dbReference>
<dbReference type="EMBL" id="BAVS01000003">
    <property type="protein sequence ID" value="GAE92242.1"/>
    <property type="molecule type" value="Genomic_DNA"/>
</dbReference>
<dbReference type="InterPro" id="IPR006103">
    <property type="entry name" value="Glyco_hydro_2_cat"/>
</dbReference>
<dbReference type="AlphaFoldDB" id="W4VGA5"/>
<feature type="domain" description="Glycoside hydrolase family 2 catalytic" evidence="5">
    <location>
        <begin position="3"/>
        <end position="89"/>
    </location>
</feature>
<dbReference type="Pfam" id="PF02836">
    <property type="entry name" value="Glyco_hydro_2_C"/>
    <property type="match status" value="1"/>
</dbReference>
<dbReference type="InterPro" id="IPR017853">
    <property type="entry name" value="GH"/>
</dbReference>
<evidence type="ECO:0000256" key="2">
    <source>
        <dbReference type="ARBA" id="ARBA00012756"/>
    </source>
</evidence>
<evidence type="ECO:0000256" key="3">
    <source>
        <dbReference type="ARBA" id="ARBA00022801"/>
    </source>
</evidence>